<dbReference type="EMBL" id="JANJQO010001064">
    <property type="protein sequence ID" value="KAJ2972895.1"/>
    <property type="molecule type" value="Genomic_DNA"/>
</dbReference>
<sequence length="415" mass="46377">MKVFVEQTGNQLPPSPQNNRRDDHSPDTAYTENLESLNVVQADNQYVKGLDGVFVENSQPLSVRSADGRHSTHLDHLFTGSELSEGFMRSGRSTPTIEYRDKPAVKFASVPAQNPHSKKILPPVADVGTGLPALAVGSDFRMSLIPQQRVGKIAEMNDGFSAAVVSHKNTRHPPSPVKRSYHQHNSDLQQTKEAKREPRMSAPLATRQGRGRAQKRATYVPVPAKAFRDNEDSSSSVQDEEDGRATLRSKPITVRNKTQRDYSPTTMPVGRKRPHISLDYDDQMLNEMEYKDLLQQPFDFNPATATSSTSADGHQGGLNQRLAQMKHMGRAEQERLFGSMSVEEWELAGAWFSDQFASITQKLTTARQSKRRIVDSFEQEAATREADVRRCSNKIDENLQKMREDGMKVVSGRGS</sequence>
<dbReference type="Proteomes" id="UP001143910">
    <property type="component" value="Unassembled WGS sequence"/>
</dbReference>
<organism evidence="1 2">
    <name type="scientific">Zarea fungicola</name>
    <dbReference type="NCBI Taxonomy" id="93591"/>
    <lineage>
        <taxon>Eukaryota</taxon>
        <taxon>Fungi</taxon>
        <taxon>Dikarya</taxon>
        <taxon>Ascomycota</taxon>
        <taxon>Pezizomycotina</taxon>
        <taxon>Sordariomycetes</taxon>
        <taxon>Hypocreomycetidae</taxon>
        <taxon>Hypocreales</taxon>
        <taxon>Cordycipitaceae</taxon>
        <taxon>Zarea</taxon>
    </lineage>
</organism>
<accession>A0ACC1N1D3</accession>
<protein>
    <submittedName>
        <fullName evidence="1">Uncharacterized protein</fullName>
    </submittedName>
</protein>
<proteinExistence type="predicted"/>
<name>A0ACC1N1D3_9HYPO</name>
<evidence type="ECO:0000313" key="1">
    <source>
        <dbReference type="EMBL" id="KAJ2972895.1"/>
    </source>
</evidence>
<evidence type="ECO:0000313" key="2">
    <source>
        <dbReference type="Proteomes" id="UP001143910"/>
    </source>
</evidence>
<keyword evidence="2" id="KW-1185">Reference proteome</keyword>
<reference evidence="1" key="1">
    <citation type="submission" date="2022-08" db="EMBL/GenBank/DDBJ databases">
        <title>Genome Sequence of Lecanicillium fungicola.</title>
        <authorList>
            <person name="Buettner E."/>
        </authorList>
    </citation>
    <scope>NUCLEOTIDE SEQUENCE</scope>
    <source>
        <strain evidence="1">Babe33</strain>
    </source>
</reference>
<gene>
    <name evidence="1" type="ORF">NQ176_g6897</name>
</gene>
<comment type="caution">
    <text evidence="1">The sequence shown here is derived from an EMBL/GenBank/DDBJ whole genome shotgun (WGS) entry which is preliminary data.</text>
</comment>